<organism evidence="3">
    <name type="scientific">marine metagenome</name>
    <dbReference type="NCBI Taxonomy" id="408172"/>
    <lineage>
        <taxon>unclassified sequences</taxon>
        <taxon>metagenomes</taxon>
        <taxon>ecological metagenomes</taxon>
    </lineage>
</organism>
<dbReference type="InterPro" id="IPR000326">
    <property type="entry name" value="PAP2/HPO"/>
</dbReference>
<keyword evidence="1" id="KW-1133">Transmembrane helix</keyword>
<feature type="transmembrane region" description="Helical" evidence="1">
    <location>
        <begin position="20"/>
        <end position="41"/>
    </location>
</feature>
<dbReference type="Pfam" id="PF14378">
    <property type="entry name" value="PAP2_3"/>
    <property type="match status" value="1"/>
</dbReference>
<evidence type="ECO:0000313" key="3">
    <source>
        <dbReference type="EMBL" id="SVC80793.1"/>
    </source>
</evidence>
<dbReference type="EMBL" id="UINC01112101">
    <property type="protein sequence ID" value="SVC80793.1"/>
    <property type="molecule type" value="Genomic_DNA"/>
</dbReference>
<dbReference type="InterPro" id="IPR036938">
    <property type="entry name" value="PAP2/HPO_sf"/>
</dbReference>
<dbReference type="InterPro" id="IPR026841">
    <property type="entry name" value="Aur1/Ipt1"/>
</dbReference>
<reference evidence="3" key="1">
    <citation type="submission" date="2018-05" db="EMBL/GenBank/DDBJ databases">
        <authorList>
            <person name="Lanie J.A."/>
            <person name="Ng W.-L."/>
            <person name="Kazmierczak K.M."/>
            <person name="Andrzejewski T.M."/>
            <person name="Davidsen T.M."/>
            <person name="Wayne K.J."/>
            <person name="Tettelin H."/>
            <person name="Glass J.I."/>
            <person name="Rusch D."/>
            <person name="Podicherti R."/>
            <person name="Tsui H.-C.T."/>
            <person name="Winkler M.E."/>
        </authorList>
    </citation>
    <scope>NUCLEOTIDE SEQUENCE</scope>
</reference>
<dbReference type="AlphaFoldDB" id="A0A382Q5B5"/>
<keyword evidence="1" id="KW-0472">Membrane</keyword>
<feature type="non-terminal residue" evidence="3">
    <location>
        <position position="1"/>
    </location>
</feature>
<accession>A0A382Q5B5</accession>
<evidence type="ECO:0000259" key="2">
    <source>
        <dbReference type="SMART" id="SM00014"/>
    </source>
</evidence>
<dbReference type="Gene3D" id="1.20.144.10">
    <property type="entry name" value="Phosphatidic acid phosphatase type 2/haloperoxidase"/>
    <property type="match status" value="1"/>
</dbReference>
<dbReference type="GO" id="GO:0016020">
    <property type="term" value="C:membrane"/>
    <property type="evidence" value="ECO:0007669"/>
    <property type="project" value="UniProtKB-SubCell"/>
</dbReference>
<protein>
    <recommendedName>
        <fullName evidence="2">Phosphatidic acid phosphatase type 2/haloperoxidase domain-containing protein</fullName>
    </recommendedName>
</protein>
<dbReference type="SMART" id="SM00014">
    <property type="entry name" value="acidPPc"/>
    <property type="match status" value="1"/>
</dbReference>
<feature type="domain" description="Phosphatidic acid phosphatase type 2/haloperoxidase" evidence="2">
    <location>
        <begin position="23"/>
        <end position="136"/>
    </location>
</feature>
<feature type="transmembrane region" description="Helical" evidence="1">
    <location>
        <begin position="117"/>
        <end position="136"/>
    </location>
</feature>
<evidence type="ECO:0000256" key="1">
    <source>
        <dbReference type="SAM" id="Phobius"/>
    </source>
</evidence>
<proteinExistence type="predicted"/>
<gene>
    <name evidence="3" type="ORF">METZ01_LOCUS333647</name>
</gene>
<keyword evidence="1" id="KW-0812">Transmembrane</keyword>
<name>A0A382Q5B5_9ZZZZ</name>
<dbReference type="SUPFAM" id="SSF48317">
    <property type="entry name" value="Acid phosphatase/Vanadium-dependent haloperoxidase"/>
    <property type="match status" value="1"/>
</dbReference>
<sequence>YQSLYIMVLVGAMLCPPRDFIRIMGALIVTECIAFCFFAAFTSYYPRPDPASIASPFWQDVYHFLHSTDNPGNTFPSIHATMAYLIGWRMRVVTGRWAWMLWGICVSLTTMTTKQHYIVDVLAAIPLAYIVNRLLFRSLDQERAAAA</sequence>